<sequence>MNPFTSAQYMLVRKIISGISLGVVFALTLSCQGKEREAYSQMENGVVGVWSDRPSEPRSVQNWEARWIWLDEGLQSSSLLARRSFELSERPSSARLKISATSIYELYVNGQYVARGPARCAPHHQSYDEFEVAPLLADGQNLIAVRSLFQKGTVSYHHKARAGLLVQLDVGPKAGEGRTLLSSGRGWKVSPDASWDDGSPLISRFHLESRDRVDLGKEERGWNRIKFDDSAWANATVLHRRVGWPSQQSNDEGSVLTSPWTALYRRDIPYLEEEKRKPSELLQAQLFPSGEDVEKARIQITKRIDSSLVHESEESVQKHLSVRNDLAGGDGVFLLYDFGEVVNGLPYFEIEGAEGVVVDVLCSPFVVDGTFTSNVIDSLLHDRVTLSGGDDNWRSAYFKPTRYLGLRVSGGSRPVVLKEVGVHQISYPFSKKGGFHVPESPWLEAAWHATLKTLDVCTTDAFTDNYRERRQYVQTTYYAALGNYWSFADYALVRRCLFQAAQEQVASGLMPAYAPQHGDDFMVILDSNTAWIRLLHDYFLYSGDKDSVLELLPAARRLMSFFAIYVDERGLLDRPSFSYWIDHSNLDRRGANFCINAHYLGALEDFAELLTWLGDESGAEFSGKADVLRDSLRGLFWNEDRGLFCDAVMGEEQSLMFSEHANGMALALGVATVEQGELVARELLAGDAQELARRESGLTVVTPAVSYLMHKGLAQYGYTDESLALLQKRFSRMFEVGTNETLWEEWWLHGTGRTGRFVAGKTRSDAQTESAFPTALFGEFLLGLRPTSPGLKTVVLSLPNTELKEISGSLPSPMGNLLVDWNLEAGTLRLDVPEGMQVQLDESSFREAGRRLKKAAGTSGILTLSHGLHNVRY</sequence>
<dbReference type="InterPro" id="IPR035396">
    <property type="entry name" value="Bac_rhamnosid6H"/>
</dbReference>
<dbReference type="PANTHER" id="PTHR34987:SF2">
    <property type="entry name" value="B, PUTATIVE (AFU_ORTHOLOGUE AFUA_7G05040)-RELATED"/>
    <property type="match status" value="1"/>
</dbReference>
<dbReference type="InterPro" id="IPR008979">
    <property type="entry name" value="Galactose-bd-like_sf"/>
</dbReference>
<dbReference type="Proteomes" id="UP000617628">
    <property type="component" value="Unassembled WGS sequence"/>
</dbReference>
<feature type="domain" description="Alpha-L-rhamnosidase C-terminal" evidence="3">
    <location>
        <begin position="783"/>
        <end position="833"/>
    </location>
</feature>
<dbReference type="InterPro" id="IPR012341">
    <property type="entry name" value="6hp_glycosidase-like_sf"/>
</dbReference>
<dbReference type="InterPro" id="IPR008928">
    <property type="entry name" value="6-hairpin_glycosidase_sf"/>
</dbReference>
<feature type="domain" description="Bacterial alpha-L-rhamnosidase N-terminal" evidence="1">
    <location>
        <begin position="90"/>
        <end position="245"/>
    </location>
</feature>
<feature type="domain" description="Alpha-L-rhamnosidase six-hairpin glycosidase" evidence="2">
    <location>
        <begin position="440"/>
        <end position="746"/>
    </location>
</feature>
<dbReference type="EMBL" id="JAENIL010000002">
    <property type="protein sequence ID" value="MBK1875474.1"/>
    <property type="molecule type" value="Genomic_DNA"/>
</dbReference>
<organism evidence="4 5">
    <name type="scientific">Pelagicoccus mobilis</name>
    <dbReference type="NCBI Taxonomy" id="415221"/>
    <lineage>
        <taxon>Bacteria</taxon>
        <taxon>Pseudomonadati</taxon>
        <taxon>Verrucomicrobiota</taxon>
        <taxon>Opitutia</taxon>
        <taxon>Puniceicoccales</taxon>
        <taxon>Pelagicoccaceae</taxon>
        <taxon>Pelagicoccus</taxon>
    </lineage>
</organism>
<dbReference type="InterPro" id="IPR035398">
    <property type="entry name" value="Bac_rhamnosid_C"/>
</dbReference>
<dbReference type="GO" id="GO:0005975">
    <property type="term" value="P:carbohydrate metabolic process"/>
    <property type="evidence" value="ECO:0007669"/>
    <property type="project" value="InterPro"/>
</dbReference>
<dbReference type="Pfam" id="PF17390">
    <property type="entry name" value="Bac_rhamnosid_C"/>
    <property type="match status" value="1"/>
</dbReference>
<keyword evidence="5" id="KW-1185">Reference proteome</keyword>
<name>A0A934RUQ3_9BACT</name>
<dbReference type="Pfam" id="PF08531">
    <property type="entry name" value="Bac_rhamnosid_N"/>
    <property type="match status" value="1"/>
</dbReference>
<evidence type="ECO:0000259" key="2">
    <source>
        <dbReference type="Pfam" id="PF17389"/>
    </source>
</evidence>
<gene>
    <name evidence="4" type="ORF">JIN87_01275</name>
</gene>
<dbReference type="SUPFAM" id="SSF48208">
    <property type="entry name" value="Six-hairpin glycosidases"/>
    <property type="match status" value="1"/>
</dbReference>
<dbReference type="Gene3D" id="2.60.420.10">
    <property type="entry name" value="Maltose phosphorylase, domain 3"/>
    <property type="match status" value="1"/>
</dbReference>
<proteinExistence type="predicted"/>
<evidence type="ECO:0000259" key="3">
    <source>
        <dbReference type="Pfam" id="PF17390"/>
    </source>
</evidence>
<reference evidence="4" key="1">
    <citation type="submission" date="2021-01" db="EMBL/GenBank/DDBJ databases">
        <title>Modified the classification status of verrucomicrobia.</title>
        <authorList>
            <person name="Feng X."/>
        </authorList>
    </citation>
    <scope>NUCLEOTIDE SEQUENCE</scope>
    <source>
        <strain evidence="4">KCTC 13126</strain>
    </source>
</reference>
<accession>A0A934RUQ3</accession>
<dbReference type="Gene3D" id="2.60.120.260">
    <property type="entry name" value="Galactose-binding domain-like"/>
    <property type="match status" value="2"/>
</dbReference>
<dbReference type="SUPFAM" id="SSF49785">
    <property type="entry name" value="Galactose-binding domain-like"/>
    <property type="match status" value="1"/>
</dbReference>
<dbReference type="PANTHER" id="PTHR34987">
    <property type="entry name" value="C, PUTATIVE (AFU_ORTHOLOGUE AFUA_3G02880)-RELATED"/>
    <property type="match status" value="1"/>
</dbReference>
<dbReference type="RefSeq" id="WP_200353691.1">
    <property type="nucleotide sequence ID" value="NZ_JAENIL010000002.1"/>
</dbReference>
<evidence type="ECO:0000259" key="1">
    <source>
        <dbReference type="Pfam" id="PF08531"/>
    </source>
</evidence>
<dbReference type="InterPro" id="IPR013737">
    <property type="entry name" value="Bac_rhamnosid_N"/>
</dbReference>
<protein>
    <submittedName>
        <fullName evidence="4">Alpha-L-rhamnosidase N-terminal domain-containing protein</fullName>
    </submittedName>
</protein>
<dbReference type="Pfam" id="PF17389">
    <property type="entry name" value="Bac_rhamnosid6H"/>
    <property type="match status" value="1"/>
</dbReference>
<evidence type="ECO:0000313" key="4">
    <source>
        <dbReference type="EMBL" id="MBK1875474.1"/>
    </source>
</evidence>
<dbReference type="Gene3D" id="1.50.10.10">
    <property type="match status" value="1"/>
</dbReference>
<evidence type="ECO:0000313" key="5">
    <source>
        <dbReference type="Proteomes" id="UP000617628"/>
    </source>
</evidence>
<comment type="caution">
    <text evidence="4">The sequence shown here is derived from an EMBL/GenBank/DDBJ whole genome shotgun (WGS) entry which is preliminary data.</text>
</comment>
<dbReference type="AlphaFoldDB" id="A0A934RUQ3"/>